<protein>
    <recommendedName>
        <fullName evidence="4">SIMPL domain-containing protein</fullName>
    </recommendedName>
</protein>
<dbReference type="STRING" id="197479.BFW38_06905"/>
<evidence type="ECO:0000256" key="1">
    <source>
        <dbReference type="SAM" id="SignalP"/>
    </source>
</evidence>
<dbReference type="Gene3D" id="3.30.110.170">
    <property type="entry name" value="Protein of unknown function (DUF541), domain 1"/>
    <property type="match status" value="1"/>
</dbReference>
<feature type="signal peptide" evidence="1">
    <location>
        <begin position="1"/>
        <end position="33"/>
    </location>
</feature>
<reference evidence="2 3" key="1">
    <citation type="submission" date="2016-08" db="EMBL/GenBank/DDBJ databases">
        <authorList>
            <person name="Seilhamer J.J."/>
        </authorList>
    </citation>
    <scope>NUCLEOTIDE SEQUENCE [LARGE SCALE GENOMIC DNA]</scope>
    <source>
        <strain evidence="2 3">PH27A</strain>
    </source>
</reference>
<dbReference type="AlphaFoldDB" id="A0A1E2V8K1"/>
<dbReference type="RefSeq" id="WP_068997733.1">
    <property type="nucleotide sequence ID" value="NZ_MDTQ01000001.1"/>
</dbReference>
<accession>A0A1E2V8K1</accession>
<dbReference type="EMBL" id="MDTQ01000001">
    <property type="protein sequence ID" value="ODC03317.1"/>
    <property type="molecule type" value="Genomic_DNA"/>
</dbReference>
<dbReference type="PANTHER" id="PTHR34387:SF2">
    <property type="entry name" value="SLR1258 PROTEIN"/>
    <property type="match status" value="1"/>
</dbReference>
<dbReference type="PANTHER" id="PTHR34387">
    <property type="entry name" value="SLR1258 PROTEIN"/>
    <property type="match status" value="1"/>
</dbReference>
<feature type="chain" id="PRO_5009119636" description="SIMPL domain-containing protein" evidence="1">
    <location>
        <begin position="34"/>
        <end position="257"/>
    </location>
</feature>
<dbReference type="Pfam" id="PF04402">
    <property type="entry name" value="SIMPL"/>
    <property type="match status" value="1"/>
</dbReference>
<dbReference type="GO" id="GO:0006974">
    <property type="term" value="P:DNA damage response"/>
    <property type="evidence" value="ECO:0007669"/>
    <property type="project" value="TreeGrafter"/>
</dbReference>
<comment type="caution">
    <text evidence="2">The sequence shown here is derived from an EMBL/GenBank/DDBJ whole genome shotgun (WGS) entry which is preliminary data.</text>
</comment>
<evidence type="ECO:0000313" key="3">
    <source>
        <dbReference type="Proteomes" id="UP000094291"/>
    </source>
</evidence>
<gene>
    <name evidence="2" type="ORF">BFW38_06905</name>
</gene>
<keyword evidence="3" id="KW-1185">Reference proteome</keyword>
<evidence type="ECO:0008006" key="4">
    <source>
        <dbReference type="Google" id="ProtNLM"/>
    </source>
</evidence>
<name>A0A1E2V8K1_9GAMM</name>
<organism evidence="2 3">
    <name type="scientific">Terasakiispira papahanaumokuakeensis</name>
    <dbReference type="NCBI Taxonomy" id="197479"/>
    <lineage>
        <taxon>Bacteria</taxon>
        <taxon>Pseudomonadati</taxon>
        <taxon>Pseudomonadota</taxon>
        <taxon>Gammaproteobacteria</taxon>
        <taxon>Oceanospirillales</taxon>
        <taxon>Terasakiispira</taxon>
    </lineage>
</organism>
<dbReference type="InterPro" id="IPR052022">
    <property type="entry name" value="26kDa_periplasmic_antigen"/>
</dbReference>
<dbReference type="Gene3D" id="3.30.70.2970">
    <property type="entry name" value="Protein of unknown function (DUF541), domain 2"/>
    <property type="match status" value="1"/>
</dbReference>
<dbReference type="InterPro" id="IPR007497">
    <property type="entry name" value="SIMPL/DUF541"/>
</dbReference>
<keyword evidence="1" id="KW-0732">Signal</keyword>
<evidence type="ECO:0000313" key="2">
    <source>
        <dbReference type="EMBL" id="ODC03317.1"/>
    </source>
</evidence>
<sequence length="257" mass="28061">MQYFQSSSTLSKRGLHTHLSRRLMVLIATTALAASALATTSQAQAGSQPREVRVTGQAQLEVSPDEASLSATFGEVADTADEALEALEDKFSPLQRQLQRDLPKQARLVAGSVMVRPEIHWEEGKSERIGMRAERTIRLEHVPLANAGELLKTLVAANPERLNQPSYQASDIKSQRDEVITAALLDAKQRAELMASTLNERIGDVLSIQEISTPHMGAPRNESVMMMKADSARAAAPELNPGQQTLNAQIEVVFELD</sequence>
<dbReference type="Proteomes" id="UP000094291">
    <property type="component" value="Unassembled WGS sequence"/>
</dbReference>
<proteinExistence type="predicted"/>